<dbReference type="EMBL" id="UINC01171041">
    <property type="protein sequence ID" value="SVD75385.1"/>
    <property type="molecule type" value="Genomic_DNA"/>
</dbReference>
<dbReference type="Pfam" id="PF04519">
    <property type="entry name" value="Bactofilin"/>
    <property type="match status" value="1"/>
</dbReference>
<dbReference type="InterPro" id="IPR007607">
    <property type="entry name" value="BacA/B"/>
</dbReference>
<evidence type="ECO:0008006" key="2">
    <source>
        <dbReference type="Google" id="ProtNLM"/>
    </source>
</evidence>
<name>A0A382XXL3_9ZZZZ</name>
<proteinExistence type="predicted"/>
<gene>
    <name evidence="1" type="ORF">METZ01_LOCUS428239</name>
</gene>
<organism evidence="1">
    <name type="scientific">marine metagenome</name>
    <dbReference type="NCBI Taxonomy" id="408172"/>
    <lineage>
        <taxon>unclassified sequences</taxon>
        <taxon>metagenomes</taxon>
        <taxon>ecological metagenomes</taxon>
    </lineage>
</organism>
<feature type="non-terminal residue" evidence="1">
    <location>
        <position position="1"/>
    </location>
</feature>
<evidence type="ECO:0000313" key="1">
    <source>
        <dbReference type="EMBL" id="SVD75385.1"/>
    </source>
</evidence>
<accession>A0A382XXL3</accession>
<protein>
    <recommendedName>
        <fullName evidence="2">Polymer-forming cytoskeletal protein</fullName>
    </recommendedName>
</protein>
<sequence length="90" mass="9624">GGELVEKDKIIIDAKINGDITAGEIITHPNSNIKGNIKSQVASLGGKLKGNVSSDRIDIKKTANIEGVLNQKTLSIEEGAHLKIKTETYK</sequence>
<dbReference type="AlphaFoldDB" id="A0A382XXL3"/>
<reference evidence="1" key="1">
    <citation type="submission" date="2018-05" db="EMBL/GenBank/DDBJ databases">
        <authorList>
            <person name="Lanie J.A."/>
            <person name="Ng W.-L."/>
            <person name="Kazmierczak K.M."/>
            <person name="Andrzejewski T.M."/>
            <person name="Davidsen T.M."/>
            <person name="Wayne K.J."/>
            <person name="Tettelin H."/>
            <person name="Glass J.I."/>
            <person name="Rusch D."/>
            <person name="Podicherti R."/>
            <person name="Tsui H.-C.T."/>
            <person name="Winkler M.E."/>
        </authorList>
    </citation>
    <scope>NUCLEOTIDE SEQUENCE</scope>
</reference>